<name>A0A285X5I0_9FLAO</name>
<dbReference type="AlphaFoldDB" id="A0A285X5I0"/>
<dbReference type="EMBL" id="OCMF01000002">
    <property type="protein sequence ID" value="SOC80603.1"/>
    <property type="molecule type" value="Genomic_DNA"/>
</dbReference>
<gene>
    <name evidence="2" type="ORF">SAMN06296241_2156</name>
</gene>
<feature type="domain" description="VOC" evidence="1">
    <location>
        <begin position="2"/>
        <end position="114"/>
    </location>
</feature>
<dbReference type="InterPro" id="IPR029068">
    <property type="entry name" value="Glyas_Bleomycin-R_OHBP_Dase"/>
</dbReference>
<proteinExistence type="predicted"/>
<accession>A0A285X5I0</accession>
<dbReference type="PROSITE" id="PS51819">
    <property type="entry name" value="VOC"/>
    <property type="match status" value="1"/>
</dbReference>
<organism evidence="2 3">
    <name type="scientific">Salinimicrobium sediminis</name>
    <dbReference type="NCBI Taxonomy" id="1343891"/>
    <lineage>
        <taxon>Bacteria</taxon>
        <taxon>Pseudomonadati</taxon>
        <taxon>Bacteroidota</taxon>
        <taxon>Flavobacteriia</taxon>
        <taxon>Flavobacteriales</taxon>
        <taxon>Flavobacteriaceae</taxon>
        <taxon>Salinimicrobium</taxon>
    </lineage>
</organism>
<reference evidence="3" key="1">
    <citation type="submission" date="2017-09" db="EMBL/GenBank/DDBJ databases">
        <authorList>
            <person name="Varghese N."/>
            <person name="Submissions S."/>
        </authorList>
    </citation>
    <scope>NUCLEOTIDE SEQUENCE [LARGE SCALE GENOMIC DNA]</scope>
    <source>
        <strain evidence="3">CGMCC 1.12641</strain>
    </source>
</reference>
<keyword evidence="3" id="KW-1185">Reference proteome</keyword>
<evidence type="ECO:0000313" key="3">
    <source>
        <dbReference type="Proteomes" id="UP000219193"/>
    </source>
</evidence>
<keyword evidence="2" id="KW-0560">Oxidoreductase</keyword>
<keyword evidence="2" id="KW-0223">Dioxygenase</keyword>
<dbReference type="GO" id="GO:0051213">
    <property type="term" value="F:dioxygenase activity"/>
    <property type="evidence" value="ECO:0007669"/>
    <property type="project" value="UniProtKB-KW"/>
</dbReference>
<dbReference type="InterPro" id="IPR037523">
    <property type="entry name" value="VOC_core"/>
</dbReference>
<sequence>MKIEFLKLYSSNIEEQFQFYAEVLGLPVKKVSEANFQVQLPQSLLEFQYKKTAKPYHIAFHIPARQEEKALAWLEERVEILPDGDQKLIDFPAWKAKSMYFYDRDKNIVEFISRSHLFEPASGEFSAASILGISEIGLATSDVHEKFNFLNDHFGLTKFTGDYEHFCATGDDEGLFIIINKEQKDWIPVGDKAFASEFDIKISVQNAIFGASYKNERLSLL</sequence>
<dbReference type="SUPFAM" id="SSF54593">
    <property type="entry name" value="Glyoxalase/Bleomycin resistance protein/Dihydroxybiphenyl dioxygenase"/>
    <property type="match status" value="1"/>
</dbReference>
<protein>
    <submittedName>
        <fullName evidence="2">Catechol-2,3-dioxygenase</fullName>
    </submittedName>
</protein>
<dbReference type="Proteomes" id="UP000219193">
    <property type="component" value="Unassembled WGS sequence"/>
</dbReference>
<dbReference type="Gene3D" id="3.10.180.10">
    <property type="entry name" value="2,3-Dihydroxybiphenyl 1,2-Dioxygenase, domain 1"/>
    <property type="match status" value="1"/>
</dbReference>
<dbReference type="RefSeq" id="WP_179670526.1">
    <property type="nucleotide sequence ID" value="NZ_OCMF01000002.1"/>
</dbReference>
<evidence type="ECO:0000313" key="2">
    <source>
        <dbReference type="EMBL" id="SOC80603.1"/>
    </source>
</evidence>
<evidence type="ECO:0000259" key="1">
    <source>
        <dbReference type="PROSITE" id="PS51819"/>
    </source>
</evidence>